<feature type="compositionally biased region" description="Polar residues" evidence="2">
    <location>
        <begin position="222"/>
        <end position="231"/>
    </location>
</feature>
<dbReference type="AlphaFoldDB" id="A0A914DQZ5"/>
<dbReference type="Proteomes" id="UP000887540">
    <property type="component" value="Unplaced"/>
</dbReference>
<sequence>MKAYQFQLEQCKLVARLAQSQQARLIPLGNQDSELSQMHKKLEKENESLKISVQFYKSEVEKRDEEIEQLKKEIAAFKNQTSESSQYSMPSPYSSVHMDNMYFLSPIQNSMSGRRMAPLDPINATICDMTIAGSMSNVSTAYTNQTKDASFHLRMDDSMDMQDQHDDSTASISTQVMLGLGKDIGKRKSSPNTSITEATPFKRPYVPRQMVKVKPIDVVELSNQLQRSDGPNYSKLEPGPSKKNNPPSQAAIMSLLGGSSGLKPVVLGSFNKKKAKSPHVLMSGSIAKGSIIALLPPQ</sequence>
<evidence type="ECO:0000313" key="4">
    <source>
        <dbReference type="WBParaSite" id="ACRNAN_scaffold3372.g27178.t1"/>
    </source>
</evidence>
<evidence type="ECO:0000256" key="2">
    <source>
        <dbReference type="SAM" id="MobiDB-lite"/>
    </source>
</evidence>
<feature type="coiled-coil region" evidence="1">
    <location>
        <begin position="39"/>
        <end position="80"/>
    </location>
</feature>
<reference evidence="4" key="1">
    <citation type="submission" date="2022-11" db="UniProtKB">
        <authorList>
            <consortium name="WormBaseParasite"/>
        </authorList>
    </citation>
    <scope>IDENTIFICATION</scope>
</reference>
<keyword evidence="1" id="KW-0175">Coiled coil</keyword>
<feature type="region of interest" description="Disordered" evidence="2">
    <location>
        <begin position="222"/>
        <end position="246"/>
    </location>
</feature>
<dbReference type="WBParaSite" id="ACRNAN_scaffold3372.g27178.t1">
    <property type="protein sequence ID" value="ACRNAN_scaffold3372.g27178.t1"/>
    <property type="gene ID" value="ACRNAN_scaffold3372.g27178"/>
</dbReference>
<keyword evidence="3" id="KW-1185">Reference proteome</keyword>
<proteinExistence type="predicted"/>
<accession>A0A914DQZ5</accession>
<evidence type="ECO:0000256" key="1">
    <source>
        <dbReference type="SAM" id="Coils"/>
    </source>
</evidence>
<name>A0A914DQZ5_9BILA</name>
<organism evidence="3 4">
    <name type="scientific">Acrobeloides nanus</name>
    <dbReference type="NCBI Taxonomy" id="290746"/>
    <lineage>
        <taxon>Eukaryota</taxon>
        <taxon>Metazoa</taxon>
        <taxon>Ecdysozoa</taxon>
        <taxon>Nematoda</taxon>
        <taxon>Chromadorea</taxon>
        <taxon>Rhabditida</taxon>
        <taxon>Tylenchina</taxon>
        <taxon>Cephalobomorpha</taxon>
        <taxon>Cephaloboidea</taxon>
        <taxon>Cephalobidae</taxon>
        <taxon>Acrobeloides</taxon>
    </lineage>
</organism>
<evidence type="ECO:0000313" key="3">
    <source>
        <dbReference type="Proteomes" id="UP000887540"/>
    </source>
</evidence>
<protein>
    <submittedName>
        <fullName evidence="4">Uncharacterized protein</fullName>
    </submittedName>
</protein>